<comment type="catalytic activity">
    <reaction evidence="9">
        <text>a 3'-end 2',3'-cyclophospho-ribonucleotide-RNA + a 5'-end dephospho-ribonucleoside-RNA + GTP + H2O = a ribonucleotidyl-ribonucleotide-RNA + GMP + diphosphate + H(+)</text>
        <dbReference type="Rhea" id="RHEA:68080"/>
        <dbReference type="Rhea" id="RHEA-COMP:10464"/>
        <dbReference type="Rhea" id="RHEA-COMP:13936"/>
        <dbReference type="Rhea" id="RHEA-COMP:17355"/>
        <dbReference type="ChEBI" id="CHEBI:15377"/>
        <dbReference type="ChEBI" id="CHEBI:15378"/>
        <dbReference type="ChEBI" id="CHEBI:33019"/>
        <dbReference type="ChEBI" id="CHEBI:37565"/>
        <dbReference type="ChEBI" id="CHEBI:58115"/>
        <dbReference type="ChEBI" id="CHEBI:83064"/>
        <dbReference type="ChEBI" id="CHEBI:138284"/>
        <dbReference type="ChEBI" id="CHEBI:173118"/>
        <dbReference type="EC" id="6.5.1.8"/>
    </reaction>
</comment>
<dbReference type="GO" id="GO:0006396">
    <property type="term" value="P:RNA processing"/>
    <property type="evidence" value="ECO:0007669"/>
    <property type="project" value="InterPro"/>
</dbReference>
<evidence type="ECO:0000313" key="14">
    <source>
        <dbReference type="EMBL" id="TMI72854.1"/>
    </source>
</evidence>
<dbReference type="PANTHER" id="PTHR11118">
    <property type="entry name" value="RNA-SPLICING LIGASE RTCB HOMOLOG"/>
    <property type="match status" value="1"/>
</dbReference>
<feature type="binding site" evidence="12">
    <location>
        <position position="334"/>
    </location>
    <ligand>
        <name>Mn(2+)</name>
        <dbReference type="ChEBI" id="CHEBI:29035"/>
        <label>2</label>
    </ligand>
</feature>
<keyword evidence="3 12" id="KW-0479">Metal-binding</keyword>
<evidence type="ECO:0000256" key="5">
    <source>
        <dbReference type="ARBA" id="ARBA00022800"/>
    </source>
</evidence>
<feature type="binding site" evidence="11">
    <location>
        <begin position="409"/>
        <end position="412"/>
    </location>
    <ligand>
        <name>GMP</name>
        <dbReference type="ChEBI" id="CHEBI:58115"/>
    </ligand>
</feature>
<feature type="active site" description="GMP-histidine intermediate" evidence="10">
    <location>
        <position position="409"/>
    </location>
</feature>
<keyword evidence="6 11" id="KW-0342">GTP-binding</keyword>
<dbReference type="Pfam" id="PF01139">
    <property type="entry name" value="RtcB"/>
    <property type="match status" value="1"/>
</dbReference>
<dbReference type="GO" id="GO:0042245">
    <property type="term" value="P:RNA repair"/>
    <property type="evidence" value="ECO:0007669"/>
    <property type="project" value="UniProtKB-KW"/>
</dbReference>
<dbReference type="FunFam" id="3.90.1860.10:FF:000001">
    <property type="entry name" value="tRNA-splicing ligase RtcB homolog"/>
    <property type="match status" value="1"/>
</dbReference>
<feature type="binding site" evidence="11">
    <location>
        <position position="485"/>
    </location>
    <ligand>
        <name>GMP</name>
        <dbReference type="ChEBI" id="CHEBI:58115"/>
    </ligand>
</feature>
<evidence type="ECO:0000256" key="9">
    <source>
        <dbReference type="ARBA" id="ARBA00049514"/>
    </source>
</evidence>
<dbReference type="InterPro" id="IPR001233">
    <property type="entry name" value="RtcB"/>
</dbReference>
<evidence type="ECO:0000256" key="8">
    <source>
        <dbReference type="ARBA" id="ARBA00047746"/>
    </source>
</evidence>
<reference evidence="14 15" key="1">
    <citation type="journal article" date="2019" name="Nat. Microbiol.">
        <title>Mediterranean grassland soil C-N compound turnover is dependent on rainfall and depth, and is mediated by genomically divergent microorganisms.</title>
        <authorList>
            <person name="Diamond S."/>
            <person name="Andeer P.F."/>
            <person name="Li Z."/>
            <person name="Crits-Christoph A."/>
            <person name="Burstein D."/>
            <person name="Anantharaman K."/>
            <person name="Lane K.R."/>
            <person name="Thomas B.C."/>
            <person name="Pan C."/>
            <person name="Northen T.R."/>
            <person name="Banfield J.F."/>
        </authorList>
    </citation>
    <scope>NUCLEOTIDE SEQUENCE [LARGE SCALE GENOMIC DNA]</scope>
    <source>
        <strain evidence="14">NP_8</strain>
    </source>
</reference>
<comment type="caution">
    <text evidence="14">The sequence shown here is derived from an EMBL/GenBank/DDBJ whole genome shotgun (WGS) entry which is preliminary data.</text>
</comment>
<sequence length="486" mass="52995">MSTPWTHILKKVDDYRWEIPTSYKPGMRVPGLVFADERMLRQIAEEQALEQVANVATLPGIVKYSLAMPDIHWGYGFPVGGVAGFDLDEGIISPGSIGFDINCGVRLIRTDLREEQVREKLQLIVDRLFAAVPSGIGSTGRIKVDMRHIDDVLSGGAKWAVKNGYGWPDDLEMIEAGGALESADPDAVSQAAKQRGRGQIGTLGSGNHFLEVQVVDQVYDREAAQAMEIAEKGQVVVFVHCGSRGLGHQVCTDYLRTADRSAREHGITLVDRQLACMPFKSPEGQEYLSAMSAAANFAWANRQMIMHWVREAFSSVFAQSAESLGMHLVYDVAHNIGKVEEYEVNGQQKPLVVHRKGATRAFPPGHPEIPAKYKRIGQPVLIPGDMGRYSFIAVGTEEAMRLSFGSTCHGAGRVMGRKQAVRTLAGVDVAEQLRQQGILVRAQDRGLLAEEAPAAYKDVADVVGVCQAVGISRRVARARPLGVVKG</sequence>
<feature type="binding site" evidence="11">
    <location>
        <position position="390"/>
    </location>
    <ligand>
        <name>GMP</name>
        <dbReference type="ChEBI" id="CHEBI:58115"/>
    </ligand>
</feature>
<dbReference type="GO" id="GO:0003972">
    <property type="term" value="F:RNA ligase (ATP) activity"/>
    <property type="evidence" value="ECO:0007669"/>
    <property type="project" value="TreeGrafter"/>
</dbReference>
<comment type="similarity">
    <text evidence="1 13">Belongs to the RtcB family.</text>
</comment>
<dbReference type="PANTHER" id="PTHR11118:SF1">
    <property type="entry name" value="RNA-SPLICING LIGASE RTCB HOMOLOG"/>
    <property type="match status" value="1"/>
</dbReference>
<feature type="binding site" evidence="11">
    <location>
        <begin position="334"/>
        <end position="335"/>
    </location>
    <ligand>
        <name>GMP</name>
        <dbReference type="ChEBI" id="CHEBI:58115"/>
    </ligand>
</feature>
<dbReference type="Proteomes" id="UP000318834">
    <property type="component" value="Unassembled WGS sequence"/>
</dbReference>
<evidence type="ECO:0000256" key="3">
    <source>
        <dbReference type="ARBA" id="ARBA00022723"/>
    </source>
</evidence>
<dbReference type="Gene3D" id="3.90.1860.10">
    <property type="entry name" value="tRNA-splicing ligase RtcB"/>
    <property type="match status" value="1"/>
</dbReference>
<feature type="binding site" evidence="11">
    <location>
        <begin position="207"/>
        <end position="211"/>
    </location>
    <ligand>
        <name>GMP</name>
        <dbReference type="ChEBI" id="CHEBI:58115"/>
    </ligand>
</feature>
<feature type="binding site" evidence="12">
    <location>
        <position position="100"/>
    </location>
    <ligand>
        <name>Mn(2+)</name>
        <dbReference type="ChEBI" id="CHEBI:29035"/>
        <label>1</label>
    </ligand>
</feature>
<evidence type="ECO:0000256" key="12">
    <source>
        <dbReference type="PIRSR" id="PIRSR601233-3"/>
    </source>
</evidence>
<evidence type="ECO:0000256" key="11">
    <source>
        <dbReference type="PIRSR" id="PIRSR601233-2"/>
    </source>
</evidence>
<keyword evidence="2 13" id="KW-0436">Ligase</keyword>
<organism evidence="14 15">
    <name type="scientific">Candidatus Segetimicrobium genomatis</name>
    <dbReference type="NCBI Taxonomy" id="2569760"/>
    <lineage>
        <taxon>Bacteria</taxon>
        <taxon>Bacillati</taxon>
        <taxon>Candidatus Sysuimicrobiota</taxon>
        <taxon>Candidatus Sysuimicrobiia</taxon>
        <taxon>Candidatus Sysuimicrobiales</taxon>
        <taxon>Candidatus Segetimicrobiaceae</taxon>
        <taxon>Candidatus Segetimicrobium</taxon>
    </lineage>
</organism>
<dbReference type="SUPFAM" id="SSF103365">
    <property type="entry name" value="Hypothetical protein PH1602"/>
    <property type="match status" value="1"/>
</dbReference>
<evidence type="ECO:0000256" key="1">
    <source>
        <dbReference type="ARBA" id="ARBA00008071"/>
    </source>
</evidence>
<keyword evidence="5" id="KW-0692">RNA repair</keyword>
<dbReference type="PROSITE" id="PS01288">
    <property type="entry name" value="UPF0027"/>
    <property type="match status" value="1"/>
</dbReference>
<gene>
    <name evidence="13" type="primary">rtcB</name>
    <name evidence="14" type="ORF">E6H05_10480</name>
</gene>
<protein>
    <recommendedName>
        <fullName evidence="13">tRNA-splicing ligase RtcB</fullName>
        <ecNumber evidence="13">6.5.1.-</ecNumber>
    </recommendedName>
</protein>
<comment type="subunit">
    <text evidence="13">Monomer.</text>
</comment>
<feature type="binding site" evidence="12">
    <location>
        <position position="240"/>
    </location>
    <ligand>
        <name>Mn(2+)</name>
        <dbReference type="ChEBI" id="CHEBI:29035"/>
        <label>2</label>
    </ligand>
</feature>
<feature type="binding site" evidence="12">
    <location>
        <position position="208"/>
    </location>
    <ligand>
        <name>Mn(2+)</name>
        <dbReference type="ChEBI" id="CHEBI:29035"/>
        <label>1</label>
    </ligand>
</feature>
<evidence type="ECO:0000313" key="15">
    <source>
        <dbReference type="Proteomes" id="UP000318834"/>
    </source>
</evidence>
<dbReference type="GO" id="GO:0046872">
    <property type="term" value="F:metal ion binding"/>
    <property type="evidence" value="ECO:0007669"/>
    <property type="project" value="UniProtKB-UniRule"/>
</dbReference>
<name>A0A537INI3_9BACT</name>
<accession>A0A537INI3</accession>
<keyword evidence="7 12" id="KW-0464">Manganese</keyword>
<evidence type="ECO:0000256" key="7">
    <source>
        <dbReference type="ARBA" id="ARBA00023211"/>
    </source>
</evidence>
<dbReference type="GO" id="GO:0170057">
    <property type="term" value="F:RNA ligase (GTP) activity"/>
    <property type="evidence" value="ECO:0007669"/>
    <property type="project" value="UniProtKB-EC"/>
</dbReference>
<evidence type="ECO:0000256" key="4">
    <source>
        <dbReference type="ARBA" id="ARBA00022741"/>
    </source>
</evidence>
<evidence type="ECO:0000256" key="10">
    <source>
        <dbReference type="PIRSR" id="PIRSR601233-1"/>
    </source>
</evidence>
<evidence type="ECO:0000256" key="6">
    <source>
        <dbReference type="ARBA" id="ARBA00023134"/>
    </source>
</evidence>
<dbReference type="InterPro" id="IPR036025">
    <property type="entry name" value="RtcB-like_sf"/>
</dbReference>
<keyword evidence="4 11" id="KW-0547">Nucleotide-binding</keyword>
<comment type="catalytic activity">
    <reaction evidence="8">
        <text>a 3'-end 3'-phospho-ribonucleotide-RNA + a 5'-end dephospho-ribonucleoside-RNA + GTP = a ribonucleotidyl-ribonucleotide-RNA + GMP + diphosphate</text>
        <dbReference type="Rhea" id="RHEA:68076"/>
        <dbReference type="Rhea" id="RHEA-COMP:10463"/>
        <dbReference type="Rhea" id="RHEA-COMP:13936"/>
        <dbReference type="Rhea" id="RHEA-COMP:17355"/>
        <dbReference type="ChEBI" id="CHEBI:33019"/>
        <dbReference type="ChEBI" id="CHEBI:37565"/>
        <dbReference type="ChEBI" id="CHEBI:58115"/>
        <dbReference type="ChEBI" id="CHEBI:83062"/>
        <dbReference type="ChEBI" id="CHEBI:138284"/>
        <dbReference type="ChEBI" id="CHEBI:173118"/>
        <dbReference type="EC" id="6.5.1.8"/>
    </reaction>
</comment>
<dbReference type="AlphaFoldDB" id="A0A537INI3"/>
<proteinExistence type="inferred from homology"/>
<dbReference type="EMBL" id="VBAP01000078">
    <property type="protein sequence ID" value="TMI72854.1"/>
    <property type="molecule type" value="Genomic_DNA"/>
</dbReference>
<comment type="cofactor">
    <cofactor evidence="12 13">
        <name>Mn(2+)</name>
        <dbReference type="ChEBI" id="CHEBI:29035"/>
    </cofactor>
    <text evidence="12 13">Binds 2 manganese ions per subunit.</text>
</comment>
<dbReference type="GO" id="GO:0005525">
    <property type="term" value="F:GTP binding"/>
    <property type="evidence" value="ECO:0007669"/>
    <property type="project" value="UniProtKB-KW"/>
</dbReference>
<dbReference type="EC" id="6.5.1.-" evidence="13"/>
<feature type="binding site" evidence="11">
    <location>
        <begin position="383"/>
        <end position="386"/>
    </location>
    <ligand>
        <name>GMP</name>
        <dbReference type="ChEBI" id="CHEBI:58115"/>
    </ligand>
</feature>
<evidence type="ECO:0000256" key="2">
    <source>
        <dbReference type="ARBA" id="ARBA00022598"/>
    </source>
</evidence>
<evidence type="ECO:0000256" key="13">
    <source>
        <dbReference type="RuleBase" id="RU371113"/>
    </source>
</evidence>